<reference evidence="1 2" key="1">
    <citation type="submission" date="2014-01" db="EMBL/GenBank/DDBJ databases">
        <title>Sulfur oxidation genes in diverse deep-sea viruses.</title>
        <authorList>
            <person name="Anantharaman K."/>
            <person name="Duhaime M.B."/>
            <person name="Breier J.A."/>
            <person name="Toner B.M."/>
            <person name="Dick G.J."/>
        </authorList>
    </citation>
    <scope>NUCLEOTIDE SEQUENCE [LARGE SCALE GENOMIC DNA]</scope>
    <source>
        <strain evidence="1 2">Abe</strain>
    </source>
</reference>
<accession>A0A060BGX2</accession>
<protein>
    <submittedName>
        <fullName evidence="1">Putative phage protein</fullName>
    </submittedName>
</protein>
<evidence type="ECO:0000313" key="2">
    <source>
        <dbReference type="Proteomes" id="UP000204596"/>
    </source>
</evidence>
<sequence length="767" mass="85006">MFITVWGIDNMKEQRINLNSTQTADATLGVIEQPSNRFVDLGIVTPTQNEDLDLANKFSQAVDIYGKEKKAEAIVNEKLLAKKQKELNAEQKRLGDFNAIVALRDYEKELSEVVGEDGLPLTNEQKEVSAKDWFIAQVDANNNSNKTPAQKESFYNKLSSGYSVFAGKLSGRNYKDKKAIGKNLINNYLDAGLINPNTTEGERELRKLQRKYGLTEGETGEATRASLDNRIKIATNNFEASIKDYEDQKEGMIAKCISEGGSNSNCTKSVDKTIAHPREALFSMINEARQYTGFGSGGKSKLLASKAWVEYENIKVKLKEIENLIGFKKDVEKNPNTSISSYPAEHQKDLLEHQKELANNYLATGDIKKYNDILTANSGTKEYRNKLASGFKVMVNSVLSNILSNDKFDAKSFQSLIDVSNNDSLVEMQNIINGNEIVSAMVTMKNSGFDEGQILEMAKGWKDINIDNSNMKAVMGDEWQDELRKQSLDSGLFITPQQVTVLKKMGISSSGIDGWEDIISNFVSSQVSDVGAGKTEGLKFNNGIKLPNTLITEANAIDKNIDIASLLFYSINNNDAYKNIFETLDVDLSSSDVVMRQTGGGSFNLVIGDKDIGINISRLDILSMVDGYHNYIEKQKQLAEVEASIDRNSGGSTGILDAVDKVVEAITASPKVRANDILIKKVVEDKKSVAVSSKKHKDVLLTVDEKKHYSTLSPEYKDVYLETVKKRVNYGSRVKRKAGIKPTNPAALNSAESLNGWWATMFLNIFN</sequence>
<dbReference type="GeneID" id="26673066"/>
<dbReference type="RefSeq" id="YP_009042176.1">
    <property type="nucleotide sequence ID" value="NC_024329.1"/>
</dbReference>
<dbReference type="KEGG" id="vg:26673066"/>
<dbReference type="EMBL" id="KJ183191">
    <property type="protein sequence ID" value="AIA83160.1"/>
    <property type="molecule type" value="Genomic_DNA"/>
</dbReference>
<proteinExistence type="predicted"/>
<evidence type="ECO:0000313" key="1">
    <source>
        <dbReference type="EMBL" id="AIA83160.1"/>
    </source>
</evidence>
<dbReference type="Proteomes" id="UP000204596">
    <property type="component" value="Segment"/>
</dbReference>
<organism evidence="1 2">
    <name type="scientific">Podophage Lau218</name>
    <dbReference type="NCBI Taxonomy" id="2784187"/>
    <lineage>
        <taxon>Viruses</taxon>
        <taxon>Duplodnaviria</taxon>
        <taxon>Heunggongvirae</taxon>
        <taxon>Uroviricota</taxon>
        <taxon>Caudoviricetes</taxon>
        <taxon>Autographivirales</taxon>
        <taxon>Lauvirus</taxon>
        <taxon>Lauvirus lau218</taxon>
    </lineage>
</organism>
<name>A0A060BGX2_9CAUD</name>
<keyword evidence="2" id="KW-1185">Reference proteome</keyword>